<dbReference type="AlphaFoldDB" id="A0AAD8LSJ5"/>
<comment type="caution">
    <text evidence="2">The sequence shown here is derived from an EMBL/GenBank/DDBJ whole genome shotgun (WGS) entry which is preliminary data.</text>
</comment>
<reference evidence="2" key="1">
    <citation type="submission" date="2023-08" db="EMBL/GenBank/DDBJ databases">
        <title>Draft sequence of the Babesia gibsoni genome.</title>
        <authorList>
            <person name="Yamagishi J.Y."/>
            <person name="Xuan X.X."/>
        </authorList>
    </citation>
    <scope>NUCLEOTIDE SEQUENCE</scope>
    <source>
        <strain evidence="2">Azabu</strain>
    </source>
</reference>
<gene>
    <name evidence="2" type="ORF">BgAZ_305830</name>
</gene>
<accession>A0AAD8LSJ5</accession>
<sequence length="219" mass="24035">MVKHRLLLDDVVEGVPATWCRNVLSLSSPTLNSTEANSSVMPTQLVYPNGSFNVGVKVDSVQVENYHSAPSVNGINSNGDLNMQPVIVYASANKDNVRGLYPYFVPLLVAWALYAIAAMWLGPRIKNSPVATHSSHRLVSLCAFTIIELFCFMCTVAIYGYRDIMRINTKVIVGILVVMLLYIESTYSIVLAAVHGVVAIVSKVTLNRCTPKVFIITEL</sequence>
<dbReference type="EMBL" id="JAVEPI010000003">
    <property type="protein sequence ID" value="KAK1443065.1"/>
    <property type="molecule type" value="Genomic_DNA"/>
</dbReference>
<feature type="transmembrane region" description="Helical" evidence="1">
    <location>
        <begin position="100"/>
        <end position="122"/>
    </location>
</feature>
<feature type="transmembrane region" description="Helical" evidence="1">
    <location>
        <begin position="138"/>
        <end position="159"/>
    </location>
</feature>
<evidence type="ECO:0000313" key="3">
    <source>
        <dbReference type="Proteomes" id="UP001230268"/>
    </source>
</evidence>
<organism evidence="2 3">
    <name type="scientific">Babesia gibsoni</name>
    <dbReference type="NCBI Taxonomy" id="33632"/>
    <lineage>
        <taxon>Eukaryota</taxon>
        <taxon>Sar</taxon>
        <taxon>Alveolata</taxon>
        <taxon>Apicomplexa</taxon>
        <taxon>Aconoidasida</taxon>
        <taxon>Piroplasmida</taxon>
        <taxon>Babesiidae</taxon>
        <taxon>Babesia</taxon>
    </lineage>
</organism>
<keyword evidence="1" id="KW-0812">Transmembrane</keyword>
<keyword evidence="3" id="KW-1185">Reference proteome</keyword>
<keyword evidence="1" id="KW-0472">Membrane</keyword>
<keyword evidence="1" id="KW-1133">Transmembrane helix</keyword>
<evidence type="ECO:0000256" key="1">
    <source>
        <dbReference type="SAM" id="Phobius"/>
    </source>
</evidence>
<feature type="transmembrane region" description="Helical" evidence="1">
    <location>
        <begin position="171"/>
        <end position="201"/>
    </location>
</feature>
<evidence type="ECO:0000313" key="2">
    <source>
        <dbReference type="EMBL" id="KAK1443065.1"/>
    </source>
</evidence>
<proteinExistence type="predicted"/>
<dbReference type="Proteomes" id="UP001230268">
    <property type="component" value="Unassembled WGS sequence"/>
</dbReference>
<protein>
    <submittedName>
        <fullName evidence="2">Uncharacterized protein</fullName>
    </submittedName>
</protein>
<name>A0AAD8LSJ5_BABGI</name>